<evidence type="ECO:0000313" key="3">
    <source>
        <dbReference type="Proteomes" id="UP000012085"/>
    </source>
</evidence>
<feature type="transmembrane region" description="Helical" evidence="1">
    <location>
        <begin position="49"/>
        <end position="69"/>
    </location>
</feature>
<dbReference type="AlphaFoldDB" id="M8E245"/>
<dbReference type="EMBL" id="APCD01000001">
    <property type="protein sequence ID" value="EMT47064.1"/>
    <property type="molecule type" value="Genomic_DNA"/>
</dbReference>
<dbReference type="PATRIC" id="fig|1297581.3.peg.10"/>
<accession>M8E245</accession>
<gene>
    <name evidence="2" type="ORF">H919_00050</name>
</gene>
<sequence>MGCKGHYEKAFQPKFENIVAQAERMMAPPKKFHEGEFPHKERHGSSHPLLVIFNHFSFWAVVIVFVYYIEKRIRNRRKLSNV</sequence>
<reference evidence="2 3" key="2">
    <citation type="journal article" date="2015" name="Genome Announc.">
        <title>Genome Sequence of Anoxybacillus flavithermus Strain AK1, a Thermophile Isolated from a Hot Spring in Saudi Arabia.</title>
        <authorList>
            <person name="Khalil A."/>
            <person name="Sivakumar N."/>
            <person name="Qarawi S."/>
        </authorList>
    </citation>
    <scope>NUCLEOTIDE SEQUENCE [LARGE SCALE GENOMIC DNA]</scope>
    <source>
        <strain evidence="2 3">AK1</strain>
    </source>
</reference>
<evidence type="ECO:0000256" key="1">
    <source>
        <dbReference type="SAM" id="Phobius"/>
    </source>
</evidence>
<dbReference type="Proteomes" id="UP000012085">
    <property type="component" value="Unassembled WGS sequence"/>
</dbReference>
<keyword evidence="1" id="KW-0472">Membrane</keyword>
<protein>
    <submittedName>
        <fullName evidence="2">Uncharacterized protein</fullName>
    </submittedName>
</protein>
<reference evidence="2 3" key="1">
    <citation type="submission" date="2013-03" db="EMBL/GenBank/DDBJ databases">
        <title>Assembly of a new bacterial strain Anoxybacillus flavithermus AK1.</title>
        <authorList>
            <person name="Rajan I."/>
            <person name="PoliReddy D."/>
            <person name="Sugumar T."/>
            <person name="Rathinam K."/>
            <person name="Alqarawi S."/>
            <person name="Khalil A.B."/>
            <person name="Sivakumar N."/>
        </authorList>
    </citation>
    <scope>NUCLEOTIDE SEQUENCE [LARGE SCALE GENOMIC DNA]</scope>
    <source>
        <strain evidence="2 3">AK1</strain>
    </source>
</reference>
<organism evidence="2 3">
    <name type="scientific">Anoxybacillus flavithermus AK1</name>
    <dbReference type="NCBI Taxonomy" id="1297581"/>
    <lineage>
        <taxon>Bacteria</taxon>
        <taxon>Bacillati</taxon>
        <taxon>Bacillota</taxon>
        <taxon>Bacilli</taxon>
        <taxon>Bacillales</taxon>
        <taxon>Anoxybacillaceae</taxon>
        <taxon>Anoxybacillus</taxon>
    </lineage>
</organism>
<evidence type="ECO:0000313" key="2">
    <source>
        <dbReference type="EMBL" id="EMT47064.1"/>
    </source>
</evidence>
<keyword evidence="1" id="KW-1133">Transmembrane helix</keyword>
<comment type="caution">
    <text evidence="2">The sequence shown here is derived from an EMBL/GenBank/DDBJ whole genome shotgun (WGS) entry which is preliminary data.</text>
</comment>
<keyword evidence="1" id="KW-0812">Transmembrane</keyword>
<name>M8E245_9BACL</name>
<proteinExistence type="predicted"/>